<reference evidence="1 2" key="1">
    <citation type="journal article" date="2019" name="Appl. Environ. Microbiol.">
        <title>Population genetics and characterization of Campylobacter jejuni isolates in western jackdaws and game birds in Finland.</title>
        <authorList>
            <person name="Kovanen S."/>
            <person name="Rossi M."/>
            <person name="Pohja-Mykra M."/>
            <person name="Nieminen T."/>
            <person name="Raunio-Saarnisto M."/>
            <person name="Sauvala M."/>
            <person name="Fredriksson-Ahomaa M."/>
            <person name="Hanninen M.L."/>
            <person name="Kivisto R."/>
        </authorList>
    </citation>
    <scope>NUCLEOTIDE SEQUENCE [LARGE SCALE GENOMIC DNA]</scope>
    <source>
        <strain evidence="1 2">CB313</strain>
    </source>
</reference>
<comment type="caution">
    <text evidence="1">The sequence shown here is derived from an EMBL/GenBank/DDBJ whole genome shotgun (WGS) entry which is preliminary data.</text>
</comment>
<dbReference type="GO" id="GO:0016787">
    <property type="term" value="F:hydrolase activity"/>
    <property type="evidence" value="ECO:0007669"/>
    <property type="project" value="UniProtKB-KW"/>
</dbReference>
<dbReference type="AlphaFoldDB" id="A0A1E7NJX2"/>
<dbReference type="RefSeq" id="WP_070243210.1">
    <property type="nucleotide sequence ID" value="NZ_JASUQW010000011.1"/>
</dbReference>
<organism evidence="1 2">
    <name type="scientific">Campylobacter jejuni</name>
    <dbReference type="NCBI Taxonomy" id="197"/>
    <lineage>
        <taxon>Bacteria</taxon>
        <taxon>Pseudomonadati</taxon>
        <taxon>Campylobacterota</taxon>
        <taxon>Epsilonproteobacteria</taxon>
        <taxon>Campylobacterales</taxon>
        <taxon>Campylobacteraceae</taxon>
        <taxon>Campylobacter</taxon>
    </lineage>
</organism>
<dbReference type="InterPro" id="IPR036526">
    <property type="entry name" value="C-N_Hydrolase_sf"/>
</dbReference>
<dbReference type="CDD" id="cd07581">
    <property type="entry name" value="nitrilase_3"/>
    <property type="match status" value="1"/>
</dbReference>
<dbReference type="PROSITE" id="PS50263">
    <property type="entry name" value="CN_HYDROLASE"/>
    <property type="match status" value="1"/>
</dbReference>
<keyword evidence="1" id="KW-0378">Hydrolase</keyword>
<dbReference type="SUPFAM" id="SSF56317">
    <property type="entry name" value="Carbon-nitrogen hydrolase"/>
    <property type="match status" value="1"/>
</dbReference>
<accession>A0A1E7NJX2</accession>
<dbReference type="InterPro" id="IPR003010">
    <property type="entry name" value="C-N_Hydrolase"/>
</dbReference>
<protein>
    <submittedName>
        <fullName evidence="1">Amidohydrolase</fullName>
    </submittedName>
</protein>
<sequence length="261" mass="29716">MKIALAQIKTSPKWQENLEKILKLLNEAKKQEAHLVVFPETCMAFVPSDGSVNFQDIAQDIQDEFVQTILKESEKLKLAVVFGFFEKGEIKVKNCVLFVNSGKILHKYHKTHLYNAFSYNESKDIEEGQNPIKAFDTPWGKMGMMVCYELRFPEIARSLALQGAKLILVPTAWVDGKLKKEHFSLLSRARALENTVFLCACSQTKNIYTGESALISPLGIELIKMGEEEALAFAQIDLEEIAQLRKTLPCLEQRRKELYEL</sequence>
<dbReference type="Pfam" id="PF00795">
    <property type="entry name" value="CN_hydrolase"/>
    <property type="match status" value="1"/>
</dbReference>
<evidence type="ECO:0000313" key="2">
    <source>
        <dbReference type="Proteomes" id="UP000288507"/>
    </source>
</evidence>
<dbReference type="Gene3D" id="3.60.110.10">
    <property type="entry name" value="Carbon-nitrogen hydrolase"/>
    <property type="match status" value="1"/>
</dbReference>
<dbReference type="EMBL" id="PRBV01000016">
    <property type="protein sequence ID" value="RTJ78227.1"/>
    <property type="molecule type" value="Genomic_DNA"/>
</dbReference>
<proteinExistence type="predicted"/>
<dbReference type="Proteomes" id="UP000288507">
    <property type="component" value="Unassembled WGS sequence"/>
</dbReference>
<name>A0A1E7NJX2_CAMJU</name>
<gene>
    <name evidence="1" type="ORF">C3H57_09010</name>
</gene>
<evidence type="ECO:0000313" key="1">
    <source>
        <dbReference type="EMBL" id="RTJ78227.1"/>
    </source>
</evidence>
<dbReference type="PANTHER" id="PTHR23088:SF27">
    <property type="entry name" value="DEAMINATED GLUTATHIONE AMIDASE"/>
    <property type="match status" value="1"/>
</dbReference>
<dbReference type="PANTHER" id="PTHR23088">
    <property type="entry name" value="NITRILASE-RELATED"/>
    <property type="match status" value="1"/>
</dbReference>